<reference evidence="1 2" key="1">
    <citation type="submission" date="2019-04" db="EMBL/GenBank/DDBJ databases">
        <title>Streptomyces oryziradicis sp. nov., a novel actinomycete isolated from rhizosphere soil of rice (Oryza sativa L.).</title>
        <authorList>
            <person name="Li C."/>
        </authorList>
    </citation>
    <scope>NUCLEOTIDE SEQUENCE [LARGE SCALE GENOMIC DNA]</scope>
    <source>
        <strain evidence="1 2">NEAU-C40</strain>
    </source>
</reference>
<protein>
    <submittedName>
        <fullName evidence="1">Uncharacterized protein</fullName>
    </submittedName>
</protein>
<dbReference type="RefSeq" id="WP_136730633.1">
    <property type="nucleotide sequence ID" value="NZ_SUMC01000148.1"/>
</dbReference>
<dbReference type="OrthoDB" id="4228720at2"/>
<dbReference type="EMBL" id="SUMC01000148">
    <property type="protein sequence ID" value="TJZ97108.1"/>
    <property type="molecule type" value="Genomic_DNA"/>
</dbReference>
<gene>
    <name evidence="1" type="ORF">FCI23_50020</name>
</gene>
<evidence type="ECO:0000313" key="2">
    <source>
        <dbReference type="Proteomes" id="UP000305778"/>
    </source>
</evidence>
<evidence type="ECO:0000313" key="1">
    <source>
        <dbReference type="EMBL" id="TJZ97108.1"/>
    </source>
</evidence>
<sequence>MGLTNDIETQSMLFEAAVPVTSVIVAALGQRDLSWPARWRLIYLLLILVSGESAQSEVDGGRPDLEVECQDAARPGIPLLYQELERESVSGCSDLALEILESLGEDPGQLIVARGGGGRR</sequence>
<comment type="caution">
    <text evidence="1">The sequence shown here is derived from an EMBL/GenBank/DDBJ whole genome shotgun (WGS) entry which is preliminary data.</text>
</comment>
<proteinExistence type="predicted"/>
<dbReference type="Proteomes" id="UP000305778">
    <property type="component" value="Unassembled WGS sequence"/>
</dbReference>
<name>A0A4V5MY00_9ACTN</name>
<organism evidence="1 2">
    <name type="scientific">Actinacidiphila oryziradicis</name>
    <dbReference type="NCBI Taxonomy" id="2571141"/>
    <lineage>
        <taxon>Bacteria</taxon>
        <taxon>Bacillati</taxon>
        <taxon>Actinomycetota</taxon>
        <taxon>Actinomycetes</taxon>
        <taxon>Kitasatosporales</taxon>
        <taxon>Streptomycetaceae</taxon>
        <taxon>Actinacidiphila</taxon>
    </lineage>
</organism>
<keyword evidence="2" id="KW-1185">Reference proteome</keyword>
<accession>A0A4V5MY00</accession>
<dbReference type="AlphaFoldDB" id="A0A4V5MY00"/>